<evidence type="ECO:0000313" key="4">
    <source>
        <dbReference type="Proteomes" id="UP000297385"/>
    </source>
</evidence>
<name>A0A4Y8MHG1_9BURK</name>
<dbReference type="PANTHER" id="PTHR43818">
    <property type="entry name" value="BCDNA.GH03377"/>
    <property type="match status" value="1"/>
</dbReference>
<dbReference type="Gene3D" id="3.40.50.720">
    <property type="entry name" value="NAD(P)-binding Rossmann-like Domain"/>
    <property type="match status" value="1"/>
</dbReference>
<dbReference type="GO" id="GO:0000166">
    <property type="term" value="F:nucleotide binding"/>
    <property type="evidence" value="ECO:0007669"/>
    <property type="project" value="InterPro"/>
</dbReference>
<dbReference type="Pfam" id="PF01408">
    <property type="entry name" value="GFO_IDH_MocA"/>
    <property type="match status" value="1"/>
</dbReference>
<reference evidence="3 4" key="1">
    <citation type="submission" date="2019-03" db="EMBL/GenBank/DDBJ databases">
        <title>Complete Genome Sequence of Paraburkholderia dipogonis ICMP 19430T, a Nitrogen-fixing Symbiont of the South African Invasive Legume Dipogon lignosus in New Zealand.</title>
        <authorList>
            <person name="De Meyer S.E."/>
        </authorList>
    </citation>
    <scope>NUCLEOTIDE SEQUENCE [LARGE SCALE GENOMIC DNA]</scope>
    <source>
        <strain evidence="3 4">ICMP 19430</strain>
    </source>
</reference>
<dbReference type="SUPFAM" id="SSF51735">
    <property type="entry name" value="NAD(P)-binding Rossmann-fold domains"/>
    <property type="match status" value="1"/>
</dbReference>
<proteinExistence type="predicted"/>
<dbReference type="InterPro" id="IPR036291">
    <property type="entry name" value="NAD(P)-bd_dom_sf"/>
</dbReference>
<dbReference type="SUPFAM" id="SSF55347">
    <property type="entry name" value="Glyceraldehyde-3-phosphate dehydrogenase-like, C-terminal domain"/>
    <property type="match status" value="1"/>
</dbReference>
<gene>
    <name evidence="3" type="ORF">E2553_45290</name>
</gene>
<keyword evidence="1" id="KW-0560">Oxidoreductase</keyword>
<feature type="domain" description="Gfo/Idh/MocA-like oxidoreductase N-terminal" evidence="2">
    <location>
        <begin position="13"/>
        <end position="128"/>
    </location>
</feature>
<dbReference type="Gene3D" id="3.30.360.10">
    <property type="entry name" value="Dihydrodipicolinate Reductase, domain 2"/>
    <property type="match status" value="1"/>
</dbReference>
<accession>A0A4Y8MHG1</accession>
<dbReference type="GO" id="GO:0016491">
    <property type="term" value="F:oxidoreductase activity"/>
    <property type="evidence" value="ECO:0007669"/>
    <property type="project" value="UniProtKB-KW"/>
</dbReference>
<dbReference type="Proteomes" id="UP000297385">
    <property type="component" value="Unassembled WGS sequence"/>
</dbReference>
<comment type="caution">
    <text evidence="3">The sequence shown here is derived from an EMBL/GenBank/DDBJ whole genome shotgun (WGS) entry which is preliminary data.</text>
</comment>
<dbReference type="InterPro" id="IPR050463">
    <property type="entry name" value="Gfo/Idh/MocA_oxidrdct_glycsds"/>
</dbReference>
<evidence type="ECO:0000259" key="2">
    <source>
        <dbReference type="Pfam" id="PF01408"/>
    </source>
</evidence>
<dbReference type="PANTHER" id="PTHR43818:SF11">
    <property type="entry name" value="BCDNA.GH03377"/>
    <property type="match status" value="1"/>
</dbReference>
<evidence type="ECO:0000256" key="1">
    <source>
        <dbReference type="ARBA" id="ARBA00023002"/>
    </source>
</evidence>
<evidence type="ECO:0000313" key="3">
    <source>
        <dbReference type="EMBL" id="TFE36855.1"/>
    </source>
</evidence>
<dbReference type="AlphaFoldDB" id="A0A4Y8MHG1"/>
<dbReference type="InterPro" id="IPR000683">
    <property type="entry name" value="Gfo/Idh/MocA-like_OxRdtase_N"/>
</dbReference>
<sequence>MIEKSHLGNAMTVRFGVVGASHWARTVHARTLSDLPGAHLVGVWSRTAAHATEIAQELNVTAFETFEEMLDAVDVVSIAVSPQAQASLALKAAAAGKSLLLEKPMAPDVVGANAVAQAIRDAGVSSIVFFMRRFVQEIEDVISAAAARKWTNARVAIHSNAMSSESPYASSIWRQQPHSELWDIGPHVLSVLLPVLGPATSVSAEFDDRHSLLTTTHAGGATSHISLSLRATADEIIREYRFSGDDGEIVLPEPSFSPHDAFARAALDLIEMHSTGTLTHNCDAAFGLEVSRLLAGGERSALNGGIAVKLDHGKALSP</sequence>
<protein>
    <submittedName>
        <fullName evidence="3">Gfo/Idh/MocA family oxidoreductase</fullName>
    </submittedName>
</protein>
<organism evidence="3 4">
    <name type="scientific">Paraburkholderia dipogonis</name>
    <dbReference type="NCBI Taxonomy" id="1211383"/>
    <lineage>
        <taxon>Bacteria</taxon>
        <taxon>Pseudomonadati</taxon>
        <taxon>Pseudomonadota</taxon>
        <taxon>Betaproteobacteria</taxon>
        <taxon>Burkholderiales</taxon>
        <taxon>Burkholderiaceae</taxon>
        <taxon>Paraburkholderia</taxon>
    </lineage>
</organism>
<dbReference type="EMBL" id="SNVI01000008">
    <property type="protein sequence ID" value="TFE36855.1"/>
    <property type="molecule type" value="Genomic_DNA"/>
</dbReference>